<organism evidence="4">
    <name type="scientific">Taenia asiatica</name>
    <name type="common">Asian tapeworm</name>
    <dbReference type="NCBI Taxonomy" id="60517"/>
    <lineage>
        <taxon>Eukaryota</taxon>
        <taxon>Metazoa</taxon>
        <taxon>Spiralia</taxon>
        <taxon>Lophotrochozoa</taxon>
        <taxon>Platyhelminthes</taxon>
        <taxon>Cestoda</taxon>
        <taxon>Eucestoda</taxon>
        <taxon>Cyclophyllidea</taxon>
        <taxon>Taeniidae</taxon>
        <taxon>Taenia</taxon>
    </lineage>
</organism>
<dbReference type="EMBL" id="UYRS01019463">
    <property type="protein sequence ID" value="VDK45480.1"/>
    <property type="molecule type" value="Genomic_DNA"/>
</dbReference>
<dbReference type="Gene3D" id="1.20.120.20">
    <property type="entry name" value="Apolipoprotein"/>
    <property type="match status" value="1"/>
</dbReference>
<dbReference type="WBParaSite" id="TASK_0000977401-mRNA-1">
    <property type="protein sequence ID" value="TASK_0000977401-mRNA-1"/>
    <property type="gene ID" value="TASK_0000977401"/>
</dbReference>
<feature type="transmembrane region" description="Helical" evidence="1">
    <location>
        <begin position="435"/>
        <end position="456"/>
    </location>
</feature>
<keyword evidence="3" id="KW-1185">Reference proteome</keyword>
<dbReference type="PANTHER" id="PTHR36982:SF4">
    <property type="entry name" value="CLCA DOMAIN-CONTAINING PROTEIN"/>
    <property type="match status" value="1"/>
</dbReference>
<dbReference type="Proteomes" id="UP000282613">
    <property type="component" value="Unassembled WGS sequence"/>
</dbReference>
<dbReference type="SUPFAM" id="SSF58100">
    <property type="entry name" value="Bacterial hemolysins"/>
    <property type="match status" value="1"/>
</dbReference>
<gene>
    <name evidence="2" type="ORF">TASK_LOCUS9775</name>
</gene>
<protein>
    <submittedName>
        <fullName evidence="4">Protein tweety homolog</fullName>
    </submittedName>
</protein>
<feature type="transmembrane region" description="Helical" evidence="1">
    <location>
        <begin position="881"/>
        <end position="906"/>
    </location>
</feature>
<proteinExistence type="predicted"/>
<evidence type="ECO:0000313" key="2">
    <source>
        <dbReference type="EMBL" id="VDK45480.1"/>
    </source>
</evidence>
<feature type="transmembrane region" description="Helical" evidence="1">
    <location>
        <begin position="536"/>
        <end position="557"/>
    </location>
</feature>
<evidence type="ECO:0000313" key="4">
    <source>
        <dbReference type="WBParaSite" id="TASK_0000977401-mRNA-1"/>
    </source>
</evidence>
<dbReference type="PANTHER" id="PTHR36982">
    <property type="entry name" value="CLCA DOMAIN-CONTAINING PROTEIN"/>
    <property type="match status" value="1"/>
</dbReference>
<feature type="transmembrane region" description="Helical" evidence="1">
    <location>
        <begin position="87"/>
        <end position="114"/>
    </location>
</feature>
<keyword evidence="1" id="KW-0472">Membrane</keyword>
<feature type="transmembrane region" description="Helical" evidence="1">
    <location>
        <begin position="590"/>
        <end position="618"/>
    </location>
</feature>
<accession>A0A0R3WFY1</accession>
<name>A0A0R3WFY1_TAEAS</name>
<dbReference type="AlphaFoldDB" id="A0A0R3WFY1"/>
<sequence>MRVLNNTITQLHTPLNQVNSIIDAIHSSKSDILLPLEKEINFDQVFVSLDTFWKNVGGQADDIVHRLQQAANSLKKQLEDASGPIKITLYCVGGCLTFIILTAAIVNICMIYHVTRNRFSADPGNSSKGEGCMYLIRETATNKTDFVLNGYVAHHWDSLIRGASSDAAEFVITTPPKNPLFALTKTCNTKTSHRGVGLLSALGYSNMVNTSRILFLDLLDPASINTTEVIHLMDMLKVLVESSQTSKKDDIQVAIGSLGEVVKRMDEFKILATETRESILSIDKEKDGLIASFDAATTALLDSIEFGRNESALMAEVEKQYDALAVGLTEFIEADGDGLFAQLTQDLLPCDKAHAAYTVAMEVTCGESGGVTRLLGFVCVLAFNIVFLVLLHFGIFSLAYLQTLQARLLAGEAASRVGWVDEETSATTTTTRRTLPVMGLHFSLLATVAAIMVWVIQTETGGFLNAIFLIVWPSKGHELEFELSTNVAESISNFLKTMLLLQPLPLPILQVIPESLGGGQTGVDNAHANPNRGPDIFWITILTFLFSVVLIVLIQVINCCCCCDKEKDLHGSMNALQMALLRSKFTNKQFILRIVYIVALVLALVFLAASIILLIVYFSSTGLVVAYLETNPQPSVGNRTPVSLPDGLHATVLHASSFVGKGITEGRVLTNTTLHGFVDRVYEKLREEVLTAINQLLAYLGVQNALEKGENAVQAVQTLLNLLSETYGNVTLLYNETILLGNKLDSARKAYFEVLKNVHNCSSLDLCKTLNETIANITSPISSTKLNATLLKPYIEGLNETVTDLSSPLAEVRESINSLHNSTNDILNSLKSQLNLTHILDQIETFWNGVQSRADELQNQLNDTVNSVETQLQKYVYSIRVGFFIVGGVLMIILIIATLIAMYLVYRAIHDRLFTHHKKAFIGSRTSKWDDVVCGRNSVCCCSALFIPFLLIFAVIIAVLLFVLTTISSEGCIYLERESAVKMSDFVVNGYMARQWKTLIGDAVGGSADFLNTPPPKNILLALTQTCNGGTSQHPVGLLSALGYRNLVNVSKLVNSPDLTQAIERGRQYAFAFPNRCQRLCTSVSR</sequence>
<dbReference type="InterPro" id="IPR053081">
    <property type="entry name" value="SIM_Modulators"/>
</dbReference>
<evidence type="ECO:0000256" key="1">
    <source>
        <dbReference type="SAM" id="Phobius"/>
    </source>
</evidence>
<reference evidence="2 3" key="2">
    <citation type="submission" date="2018-11" db="EMBL/GenBank/DDBJ databases">
        <authorList>
            <consortium name="Pathogen Informatics"/>
        </authorList>
    </citation>
    <scope>NUCLEOTIDE SEQUENCE [LARGE SCALE GENOMIC DNA]</scope>
</reference>
<feature type="transmembrane region" description="Helical" evidence="1">
    <location>
        <begin position="374"/>
        <end position="401"/>
    </location>
</feature>
<evidence type="ECO:0000313" key="3">
    <source>
        <dbReference type="Proteomes" id="UP000282613"/>
    </source>
</evidence>
<dbReference type="OrthoDB" id="10688099at2759"/>
<feature type="transmembrane region" description="Helical" evidence="1">
    <location>
        <begin position="945"/>
        <end position="967"/>
    </location>
</feature>
<keyword evidence="1" id="KW-1133">Transmembrane helix</keyword>
<reference evidence="4" key="1">
    <citation type="submission" date="2017-02" db="UniProtKB">
        <authorList>
            <consortium name="WormBaseParasite"/>
        </authorList>
    </citation>
    <scope>IDENTIFICATION</scope>
</reference>
<keyword evidence="1" id="KW-0812">Transmembrane</keyword>